<dbReference type="InterPro" id="IPR049207">
    <property type="entry name" value="DUF4246_N"/>
</dbReference>
<dbReference type="Pfam" id="PF14033">
    <property type="entry name" value="DUF4246"/>
    <property type="match status" value="1"/>
</dbReference>
<dbReference type="STRING" id="1042311.A0A2T3Z0N0"/>
<feature type="domain" description="DUF4246" evidence="1">
    <location>
        <begin position="177"/>
        <end position="337"/>
    </location>
</feature>
<dbReference type="AlphaFoldDB" id="A0A2T3Z0N0"/>
<dbReference type="Pfam" id="PF21666">
    <property type="entry name" value="DUF4246_N"/>
    <property type="match status" value="1"/>
</dbReference>
<evidence type="ECO:0000313" key="3">
    <source>
        <dbReference type="EMBL" id="PTB38379.1"/>
    </source>
</evidence>
<sequence>MDRYISDNRHGEYRQVFRGAPEQAKQFQRWIRESIPWLHFNHVRRWLAVETNVILWSEEDGEHIQFIREALCHIAIDLQREHSPNATIMLPGYGHPLEWMPARKDRFPVAITNEGLEWTAEALLLRELCMIKVVEEITNKPDWWKNVRNAHIAKSWKREILALDWSKYMKYADFTSAMAERCIEELKLKADLYEKTGLIPVLDYSACVIKSDKVVSDGLKSAFTGIAREPKYVRSYSCLCDGGINIHQAHASLSPLVYGRSRILPNRTIKRINCLEACGEGDILPRPRNTGLDVEYQFRLYDDSYQWLPFDVTVSKKGNARIDGYINNLHPVKNKRLVLLGSKTR</sequence>
<reference evidence="3 4" key="1">
    <citation type="submission" date="2016-07" db="EMBL/GenBank/DDBJ databases">
        <title>Multiple horizontal gene transfer events from other fungi enriched the ability of initially mycotrophic Trichoderma (Ascomycota) to feed on dead plant biomass.</title>
        <authorList>
            <consortium name="DOE Joint Genome Institute"/>
            <person name="Aerts A."/>
            <person name="Atanasova L."/>
            <person name="Chenthamara K."/>
            <person name="Zhang J."/>
            <person name="Grujic M."/>
            <person name="Henrissat B."/>
            <person name="Kuo A."/>
            <person name="Salamov A."/>
            <person name="Lipzen A."/>
            <person name="Labutti K."/>
            <person name="Barry K."/>
            <person name="Miao Y."/>
            <person name="Rahimi M.J."/>
            <person name="Shen Q."/>
            <person name="Grigoriev I.V."/>
            <person name="Kubicek C.P."/>
            <person name="Druzhinina I.S."/>
        </authorList>
    </citation>
    <scope>NUCLEOTIDE SEQUENCE [LARGE SCALE GENOMIC DNA]</scope>
    <source>
        <strain evidence="3 4">CBS 433.97</strain>
    </source>
</reference>
<dbReference type="InterPro" id="IPR049192">
    <property type="entry name" value="DUF4246_C"/>
</dbReference>
<evidence type="ECO:0000259" key="2">
    <source>
        <dbReference type="Pfam" id="PF21666"/>
    </source>
</evidence>
<dbReference type="InterPro" id="IPR025340">
    <property type="entry name" value="DUF4246"/>
</dbReference>
<gene>
    <name evidence="3" type="ORF">M441DRAFT_447257</name>
</gene>
<dbReference type="OrthoDB" id="4893172at2759"/>
<dbReference type="Proteomes" id="UP000240493">
    <property type="component" value="Unassembled WGS sequence"/>
</dbReference>
<name>A0A2T3Z0N0_TRIA4</name>
<dbReference type="PANTHER" id="PTHR33119">
    <property type="entry name" value="IFI3P"/>
    <property type="match status" value="1"/>
</dbReference>
<proteinExistence type="predicted"/>
<keyword evidence="4" id="KW-1185">Reference proteome</keyword>
<evidence type="ECO:0000313" key="4">
    <source>
        <dbReference type="Proteomes" id="UP000240493"/>
    </source>
</evidence>
<accession>A0A2T3Z0N0</accession>
<dbReference type="PANTHER" id="PTHR33119:SF1">
    <property type="entry name" value="FE2OG DIOXYGENASE DOMAIN-CONTAINING PROTEIN"/>
    <property type="match status" value="1"/>
</dbReference>
<dbReference type="EMBL" id="KZ679266">
    <property type="protein sequence ID" value="PTB38379.1"/>
    <property type="molecule type" value="Genomic_DNA"/>
</dbReference>
<protein>
    <submittedName>
        <fullName evidence="3">Uncharacterized protein</fullName>
    </submittedName>
</protein>
<evidence type="ECO:0000259" key="1">
    <source>
        <dbReference type="Pfam" id="PF14033"/>
    </source>
</evidence>
<feature type="domain" description="DUF4246" evidence="2">
    <location>
        <begin position="90"/>
        <end position="159"/>
    </location>
</feature>
<organism evidence="3 4">
    <name type="scientific">Trichoderma asperellum (strain ATCC 204424 / CBS 433.97 / NBRC 101777)</name>
    <dbReference type="NCBI Taxonomy" id="1042311"/>
    <lineage>
        <taxon>Eukaryota</taxon>
        <taxon>Fungi</taxon>
        <taxon>Dikarya</taxon>
        <taxon>Ascomycota</taxon>
        <taxon>Pezizomycotina</taxon>
        <taxon>Sordariomycetes</taxon>
        <taxon>Hypocreomycetidae</taxon>
        <taxon>Hypocreales</taxon>
        <taxon>Hypocreaceae</taxon>
        <taxon>Trichoderma</taxon>
    </lineage>
</organism>